<evidence type="ECO:0000313" key="3">
    <source>
        <dbReference type="Proteomes" id="UP000252172"/>
    </source>
</evidence>
<dbReference type="PROSITE" id="PS51257">
    <property type="entry name" value="PROKAR_LIPOPROTEIN"/>
    <property type="match status" value="1"/>
</dbReference>
<proteinExistence type="predicted"/>
<dbReference type="Proteomes" id="UP000252172">
    <property type="component" value="Unassembled WGS sequence"/>
</dbReference>
<organism evidence="2 3">
    <name type="scientific">Chryseobacterium lacus</name>
    <dbReference type="NCBI Taxonomy" id="2058346"/>
    <lineage>
        <taxon>Bacteria</taxon>
        <taxon>Pseudomonadati</taxon>
        <taxon>Bacteroidota</taxon>
        <taxon>Flavobacteriia</taxon>
        <taxon>Flavobacteriales</taxon>
        <taxon>Weeksellaceae</taxon>
        <taxon>Chryseobacterium group</taxon>
        <taxon>Chryseobacterium</taxon>
    </lineage>
</organism>
<name>A0A368N163_9FLAO</name>
<gene>
    <name evidence="2" type="ORF">DQ356_02465</name>
</gene>
<dbReference type="PANTHER" id="PTHR47406">
    <property type="entry name" value="COAGULATION FACTOR 5/8 TYPE, C-TERMINAL"/>
    <property type="match status" value="1"/>
</dbReference>
<dbReference type="PANTHER" id="PTHR47406:SF2">
    <property type="entry name" value="ALPHA GLUCURONIDASE N-TERMINAL DOMAIN-CONTAINING PROTEIN"/>
    <property type="match status" value="1"/>
</dbReference>
<dbReference type="AlphaFoldDB" id="A0A368N163"/>
<comment type="caution">
    <text evidence="2">The sequence shown here is derived from an EMBL/GenBank/DDBJ whole genome shotgun (WGS) entry which is preliminary data.</text>
</comment>
<evidence type="ECO:0000313" key="2">
    <source>
        <dbReference type="EMBL" id="RCU43910.1"/>
    </source>
</evidence>
<sequence length="714" mass="81983">MFLSKILKRNLLLIILAFVSCSSGKSPALKADGYVISSEEDAASERWAEYLFRHLKKRAKDPSTVVLVKGTQQGPENFKKIHIEVAADLKHSYCIKHDEKRLHIRTKDEATALWMAYQVIESISNEDSKISTPDLPPPVIALNSSCFTFDFSYRGPHYSPNLEEDMAPVYGNDMVETAWGLWGHQLSKIAAKLPSKNVYALVNNKRNSNQLCFSSPELYDGVRNFIIDEYGKGEKNSHRFMLMPNDNTMVCTCPLCLQAGNTDKNATPAVAEFMRKLADEFPRHQFFMTAYLTTHTAPEYELSENSGVFFSTIELKKGVALNMDQKETKKFIQDLRQWRIATPNLYIWDYGANFDDYLTPSPLLYGLQKQLIFFKENQIRGIFLNGSGYDYMPFDDIKTYVSGALMMNTDADIDALTRNFFKKKYPVSGTLLANYYLGLEAEYDSKNKPYNLYGGMRENLKTYFNPETFTEFYTQLQFIIPKTSGEERVKLEKLFTALTYPRMQIAYTQGHRQWGYATLNGKKLIPKPEVRTWLAALKNYENYENLNSYKETEGNLAEYIGEWKELLAGDSYENQLLEGAVSVLSEKDEGFEKTQLLNDGTRGFTQDYHQGWYLNSSKNFRVAFSTETLKQGGKIRMRFLRNERHRILPPEKITVIADGNTVRTFTKNDFTVSENTAMVEMALPLLQFKNIELHFDQDPDTKSIIACDEIQVLN</sequence>
<dbReference type="OrthoDB" id="1099022at2"/>
<protein>
    <submittedName>
        <fullName evidence="2">DUF4838 domain-containing protein</fullName>
    </submittedName>
</protein>
<dbReference type="EMBL" id="QPIE01000002">
    <property type="protein sequence ID" value="RCU43910.1"/>
    <property type="molecule type" value="Genomic_DNA"/>
</dbReference>
<dbReference type="Pfam" id="PF16126">
    <property type="entry name" value="DUF4838"/>
    <property type="match status" value="1"/>
</dbReference>
<reference evidence="2 3" key="1">
    <citation type="submission" date="2018-07" db="EMBL/GenBank/DDBJ databases">
        <title>Chryseobacterium lacus sp. nov., isolated from lake water.</title>
        <authorList>
            <person name="Li C.-M."/>
        </authorList>
    </citation>
    <scope>NUCLEOTIDE SEQUENCE [LARGE SCALE GENOMIC DNA]</scope>
    <source>
        <strain evidence="2 3">YLOS41</strain>
    </source>
</reference>
<accession>A0A368N163</accession>
<feature type="chain" id="PRO_5016842848" evidence="1">
    <location>
        <begin position="32"/>
        <end position="714"/>
    </location>
</feature>
<dbReference type="RefSeq" id="WP_114302892.1">
    <property type="nucleotide sequence ID" value="NZ_QPIE01000002.1"/>
</dbReference>
<keyword evidence="3" id="KW-1185">Reference proteome</keyword>
<keyword evidence="1" id="KW-0732">Signal</keyword>
<feature type="signal peptide" evidence="1">
    <location>
        <begin position="1"/>
        <end position="31"/>
    </location>
</feature>
<dbReference type="InterPro" id="IPR032287">
    <property type="entry name" value="DUF4838"/>
</dbReference>
<evidence type="ECO:0000256" key="1">
    <source>
        <dbReference type="SAM" id="SignalP"/>
    </source>
</evidence>